<feature type="compositionally biased region" description="Acidic residues" evidence="1">
    <location>
        <begin position="131"/>
        <end position="165"/>
    </location>
</feature>
<dbReference type="Proteomes" id="UP000291084">
    <property type="component" value="Chromosome 1"/>
</dbReference>
<gene>
    <name evidence="2" type="primary">Vigan.01G425100</name>
    <name evidence="2" type="ORF">VIGAN_01425100</name>
</gene>
<evidence type="ECO:0000256" key="1">
    <source>
        <dbReference type="SAM" id="MobiDB-lite"/>
    </source>
</evidence>
<keyword evidence="3" id="KW-1185">Reference proteome</keyword>
<feature type="compositionally biased region" description="Acidic residues" evidence="1">
    <location>
        <begin position="81"/>
        <end position="121"/>
    </location>
</feature>
<dbReference type="PANTHER" id="PTHR35711:SF4">
    <property type="entry name" value="ACTING ON PEPTIDE BONDS (PEPTIDASE)-RELATED"/>
    <property type="match status" value="1"/>
</dbReference>
<evidence type="ECO:0000313" key="2">
    <source>
        <dbReference type="EMBL" id="BAT76273.1"/>
    </source>
</evidence>
<feature type="region of interest" description="Disordered" evidence="1">
    <location>
        <begin position="76"/>
        <end position="174"/>
    </location>
</feature>
<dbReference type="PANTHER" id="PTHR35711">
    <property type="entry name" value="EXPRESSED PROTEIN"/>
    <property type="match status" value="1"/>
</dbReference>
<reference evidence="2 3" key="1">
    <citation type="journal article" date="2015" name="Sci. Rep.">
        <title>The power of single molecule real-time sequencing technology in the de novo assembly of a eukaryotic genome.</title>
        <authorList>
            <person name="Sakai H."/>
            <person name="Naito K."/>
            <person name="Ogiso-Tanaka E."/>
            <person name="Takahashi Y."/>
            <person name="Iseki K."/>
            <person name="Muto C."/>
            <person name="Satou K."/>
            <person name="Teruya K."/>
            <person name="Shiroma A."/>
            <person name="Shimoji M."/>
            <person name="Hirano T."/>
            <person name="Itoh T."/>
            <person name="Kaga A."/>
            <person name="Tomooka N."/>
        </authorList>
    </citation>
    <scope>NUCLEOTIDE SEQUENCE [LARGE SCALE GENOMIC DNA]</scope>
    <source>
        <strain evidence="3">cv. Shumari</strain>
    </source>
</reference>
<dbReference type="AlphaFoldDB" id="A0A0S3R6W6"/>
<dbReference type="EMBL" id="AP015034">
    <property type="protein sequence ID" value="BAT76273.1"/>
    <property type="molecule type" value="Genomic_DNA"/>
</dbReference>
<dbReference type="OrthoDB" id="1742118at2759"/>
<protein>
    <submittedName>
        <fullName evidence="2">Uncharacterized protein</fullName>
    </submittedName>
</protein>
<proteinExistence type="predicted"/>
<organism evidence="2 3">
    <name type="scientific">Vigna angularis var. angularis</name>
    <dbReference type="NCBI Taxonomy" id="157739"/>
    <lineage>
        <taxon>Eukaryota</taxon>
        <taxon>Viridiplantae</taxon>
        <taxon>Streptophyta</taxon>
        <taxon>Embryophyta</taxon>
        <taxon>Tracheophyta</taxon>
        <taxon>Spermatophyta</taxon>
        <taxon>Magnoliopsida</taxon>
        <taxon>eudicotyledons</taxon>
        <taxon>Gunneridae</taxon>
        <taxon>Pentapetalae</taxon>
        <taxon>rosids</taxon>
        <taxon>fabids</taxon>
        <taxon>Fabales</taxon>
        <taxon>Fabaceae</taxon>
        <taxon>Papilionoideae</taxon>
        <taxon>50 kb inversion clade</taxon>
        <taxon>NPAAA clade</taxon>
        <taxon>indigoferoid/millettioid clade</taxon>
        <taxon>Phaseoleae</taxon>
        <taxon>Vigna</taxon>
    </lineage>
</organism>
<name>A0A0S3R6W6_PHAAN</name>
<accession>A0A0S3R6W6</accession>
<sequence>MEELSSLITVEKTMRTASVVEDMVVDTILVAAKSLLCLLILTAGSLLTDITPELTPIDGRFPFADLYKGRHTYLVNKDASESDDEEEEEDDDDANDQDDEEGDEDFSGESDEEAEPEDDPEANGAGGKDGEDGDEYNEEDEDEEEDEEEDEDEDEDEDEEEEEEVPQPPAKKRK</sequence>
<evidence type="ECO:0000313" key="3">
    <source>
        <dbReference type="Proteomes" id="UP000291084"/>
    </source>
</evidence>